<dbReference type="Pfam" id="PF06094">
    <property type="entry name" value="GGACT"/>
    <property type="match status" value="1"/>
</dbReference>
<dbReference type="eggNOG" id="ENOG502S5FC">
    <property type="taxonomic scope" value="Eukaryota"/>
</dbReference>
<keyword evidence="4" id="KW-1185">Reference proteome</keyword>
<dbReference type="PaxDb" id="2850-Phatr44253"/>
<dbReference type="GeneID" id="7197814"/>
<accession>B7FTH1</accession>
<dbReference type="OrthoDB" id="6161812at2759"/>
<dbReference type="InterPro" id="IPR036568">
    <property type="entry name" value="GGCT-like_sf"/>
</dbReference>
<dbReference type="InterPro" id="IPR036291">
    <property type="entry name" value="NAD(P)-bd_dom_sf"/>
</dbReference>
<dbReference type="SUPFAM" id="SSF110857">
    <property type="entry name" value="Gamma-glutamyl cyclotransferase-like"/>
    <property type="match status" value="1"/>
</dbReference>
<organism evidence="3 4">
    <name type="scientific">Phaeodactylum tricornutum (strain CCAP 1055/1)</name>
    <dbReference type="NCBI Taxonomy" id="556484"/>
    <lineage>
        <taxon>Eukaryota</taxon>
        <taxon>Sar</taxon>
        <taxon>Stramenopiles</taxon>
        <taxon>Ochrophyta</taxon>
        <taxon>Bacillariophyta</taxon>
        <taxon>Bacillariophyceae</taxon>
        <taxon>Bacillariophycidae</taxon>
        <taxon>Naviculales</taxon>
        <taxon>Phaeodactylaceae</taxon>
        <taxon>Phaeodactylum</taxon>
    </lineage>
</organism>
<dbReference type="RefSeq" id="XP_002178414.1">
    <property type="nucleotide sequence ID" value="XM_002178378.1"/>
</dbReference>
<dbReference type="EMBL" id="CM000607">
    <property type="protein sequence ID" value="EEC50079.1"/>
    <property type="molecule type" value="Genomic_DNA"/>
</dbReference>
<evidence type="ECO:0000313" key="4">
    <source>
        <dbReference type="Proteomes" id="UP000000759"/>
    </source>
</evidence>
<feature type="region of interest" description="Disordered" evidence="1">
    <location>
        <begin position="178"/>
        <end position="200"/>
    </location>
</feature>
<protein>
    <recommendedName>
        <fullName evidence="2">Gamma-glutamylcyclotransferase AIG2-like domain-containing protein</fullName>
    </recommendedName>
</protein>
<feature type="domain" description="Gamma-glutamylcyclotransferase AIG2-like" evidence="2">
    <location>
        <begin position="10"/>
        <end position="138"/>
    </location>
</feature>
<evidence type="ECO:0000256" key="1">
    <source>
        <dbReference type="SAM" id="MobiDB-lite"/>
    </source>
</evidence>
<dbReference type="AlphaFoldDB" id="B7FTH1"/>
<dbReference type="KEGG" id="pti:PHATRDRAFT_44253"/>
<reference evidence="3 4" key="1">
    <citation type="journal article" date="2008" name="Nature">
        <title>The Phaeodactylum genome reveals the evolutionary history of diatom genomes.</title>
        <authorList>
            <person name="Bowler C."/>
            <person name="Allen A.E."/>
            <person name="Badger J.H."/>
            <person name="Grimwood J."/>
            <person name="Jabbari K."/>
            <person name="Kuo A."/>
            <person name="Maheswari U."/>
            <person name="Martens C."/>
            <person name="Maumus F."/>
            <person name="Otillar R.P."/>
            <person name="Rayko E."/>
            <person name="Salamov A."/>
            <person name="Vandepoele K."/>
            <person name="Beszteri B."/>
            <person name="Gruber A."/>
            <person name="Heijde M."/>
            <person name="Katinka M."/>
            <person name="Mock T."/>
            <person name="Valentin K."/>
            <person name="Verret F."/>
            <person name="Berges J.A."/>
            <person name="Brownlee C."/>
            <person name="Cadoret J.P."/>
            <person name="Chiovitti A."/>
            <person name="Choi C.J."/>
            <person name="Coesel S."/>
            <person name="De Martino A."/>
            <person name="Detter J.C."/>
            <person name="Durkin C."/>
            <person name="Falciatore A."/>
            <person name="Fournet J."/>
            <person name="Haruta M."/>
            <person name="Huysman M.J."/>
            <person name="Jenkins B.D."/>
            <person name="Jiroutova K."/>
            <person name="Jorgensen R.E."/>
            <person name="Joubert Y."/>
            <person name="Kaplan A."/>
            <person name="Kroger N."/>
            <person name="Kroth P.G."/>
            <person name="La Roche J."/>
            <person name="Lindquist E."/>
            <person name="Lommer M."/>
            <person name="Martin-Jezequel V."/>
            <person name="Lopez P.J."/>
            <person name="Lucas S."/>
            <person name="Mangogna M."/>
            <person name="McGinnis K."/>
            <person name="Medlin L.K."/>
            <person name="Montsant A."/>
            <person name="Oudot-Le Secq M.P."/>
            <person name="Napoli C."/>
            <person name="Obornik M."/>
            <person name="Parker M.S."/>
            <person name="Petit J.L."/>
            <person name="Porcel B.M."/>
            <person name="Poulsen N."/>
            <person name="Robison M."/>
            <person name="Rychlewski L."/>
            <person name="Rynearson T.A."/>
            <person name="Schmutz J."/>
            <person name="Shapiro H."/>
            <person name="Siaut M."/>
            <person name="Stanley M."/>
            <person name="Sussman M.R."/>
            <person name="Taylor A.R."/>
            <person name="Vardi A."/>
            <person name="von Dassow P."/>
            <person name="Vyverman W."/>
            <person name="Willis A."/>
            <person name="Wyrwicz L.S."/>
            <person name="Rokhsar D.S."/>
            <person name="Weissenbach J."/>
            <person name="Armbrust E.V."/>
            <person name="Green B.R."/>
            <person name="Van de Peer Y."/>
            <person name="Grigoriev I.V."/>
        </authorList>
    </citation>
    <scope>NUCLEOTIDE SEQUENCE [LARGE SCALE GENOMIC DNA]</scope>
    <source>
        <strain evidence="3 4">CCAP 1055/1</strain>
    </source>
</reference>
<dbReference type="InterPro" id="IPR013024">
    <property type="entry name" value="GGCT-like"/>
</dbReference>
<evidence type="ECO:0000313" key="3">
    <source>
        <dbReference type="EMBL" id="EEC50079.1"/>
    </source>
</evidence>
<dbReference type="SUPFAM" id="SSF51735">
    <property type="entry name" value="NAD(P)-binding Rossmann-fold domains"/>
    <property type="match status" value="1"/>
</dbReference>
<evidence type="ECO:0000259" key="2">
    <source>
        <dbReference type="Pfam" id="PF06094"/>
    </source>
</evidence>
<name>B7FTH1_PHATC</name>
<dbReference type="CDD" id="cd06661">
    <property type="entry name" value="GGCT_like"/>
    <property type="match status" value="1"/>
</dbReference>
<dbReference type="InParanoid" id="B7FTH1"/>
<dbReference type="InterPro" id="IPR009288">
    <property type="entry name" value="AIG2-like_dom"/>
</dbReference>
<proteinExistence type="predicted"/>
<gene>
    <name evidence="3" type="ORF">PHATRDRAFT_44253</name>
</gene>
<dbReference type="Gene3D" id="3.40.50.720">
    <property type="entry name" value="NAD(P)-binding Rossmann-like Domain"/>
    <property type="match status" value="1"/>
</dbReference>
<dbReference type="Gene3D" id="3.10.490.10">
    <property type="entry name" value="Gamma-glutamyl cyclotransferase-like"/>
    <property type="match status" value="1"/>
</dbReference>
<dbReference type="Proteomes" id="UP000000759">
    <property type="component" value="Chromosome 4"/>
</dbReference>
<feature type="compositionally biased region" description="Acidic residues" evidence="1">
    <location>
        <begin position="189"/>
        <end position="200"/>
    </location>
</feature>
<sequence length="391" mass="44693">MLARSIQHFVFGYGSLICPHSRAITAPDQAHKIATPVVVHGVERTWSKRTNRGMTAMGVRFSTEAECVGVLLPVNDQELSQFDEREMGYDRVALNLDNVSAVPFLEQDEHYEDDDVFLQAKERNNTETVQIWVYVPQRTLPPAPEHPIVQTYVDTILRGCLSISEEFAKEFIETTKGWHPDELSSQDSNESDSDASDEEAIWVDDRQDPVYIRGDPKWSRSKAKELDLLLQTHRPDQFSNRTSERYLIFMYGILYSPCKLATFADSVPMAMHAVVTGADKGIGLELYRQLANNSKDYQQIFAICRKTSAELTSLATESHSRVQIVSGIGIMQDDAPTKLQQFFRTNNDKTVPIHLFDPQRWRVWTDRSLCKSQKYVRFSNVFKHLTDTHVV</sequence>
<reference evidence="4" key="2">
    <citation type="submission" date="2008-08" db="EMBL/GenBank/DDBJ databases">
        <authorList>
            <consortium name="Diatom Consortium"/>
            <person name="Grigoriev I."/>
            <person name="Grimwood J."/>
            <person name="Kuo A."/>
            <person name="Otillar R.P."/>
            <person name="Salamov A."/>
            <person name="Detter J.C."/>
            <person name="Lindquist E."/>
            <person name="Shapiro H."/>
            <person name="Lucas S."/>
            <person name="Glavina del Rio T."/>
            <person name="Pitluck S."/>
            <person name="Rokhsar D."/>
            <person name="Bowler C."/>
        </authorList>
    </citation>
    <scope>GENOME REANNOTATION</scope>
    <source>
        <strain evidence="4">CCAP 1055/1</strain>
    </source>
</reference>
<dbReference type="HOGENOM" id="CLU_1113166_0_0_1"/>